<dbReference type="Proteomes" id="UP000184499">
    <property type="component" value="Unassembled WGS sequence"/>
</dbReference>
<evidence type="ECO:0000313" key="4">
    <source>
        <dbReference type="Proteomes" id="UP000184499"/>
    </source>
</evidence>
<keyword evidence="2" id="KW-0812">Transmembrane</keyword>
<dbReference type="AlphaFoldDB" id="A0A1L9UWQ3"/>
<proteinExistence type="predicted"/>
<gene>
    <name evidence="3" type="ORF">ASPBRDRAFT_38395</name>
</gene>
<feature type="region of interest" description="Disordered" evidence="1">
    <location>
        <begin position="1"/>
        <end position="62"/>
    </location>
</feature>
<keyword evidence="2" id="KW-0472">Membrane</keyword>
<keyword evidence="2" id="KW-1133">Transmembrane helix</keyword>
<protein>
    <submittedName>
        <fullName evidence="3">Uncharacterized protein</fullName>
    </submittedName>
</protein>
<accession>A0A1L9UWQ3</accession>
<dbReference type="OMA" id="HHERPGA"/>
<keyword evidence="4" id="KW-1185">Reference proteome</keyword>
<name>A0A1L9UWQ3_ASPBC</name>
<evidence type="ECO:0000256" key="2">
    <source>
        <dbReference type="SAM" id="Phobius"/>
    </source>
</evidence>
<dbReference type="EMBL" id="KV878680">
    <property type="protein sequence ID" value="OJJ76032.1"/>
    <property type="molecule type" value="Genomic_DNA"/>
</dbReference>
<feature type="compositionally biased region" description="Basic and acidic residues" evidence="1">
    <location>
        <begin position="46"/>
        <end position="62"/>
    </location>
</feature>
<sequence length="170" mass="19145">MVAIITTRDRPKTDYERWLELQGADNNAAGSDDEKQYHPPAPLPVPEHDQDAHEKADADDSQHKYTPHGTFIHHGYHHDRPGALADNNNLNVNHHPHARLPHRFDGSFPGNYGAVAMKLALLVLVVLGILRAVRYVRGRRYQAIRLQSPRTVQGGFGREGRWGKEDSSLI</sequence>
<evidence type="ECO:0000256" key="1">
    <source>
        <dbReference type="SAM" id="MobiDB-lite"/>
    </source>
</evidence>
<feature type="compositionally biased region" description="Basic and acidic residues" evidence="1">
    <location>
        <begin position="7"/>
        <end position="19"/>
    </location>
</feature>
<dbReference type="RefSeq" id="XP_067483279.1">
    <property type="nucleotide sequence ID" value="XM_067623928.1"/>
</dbReference>
<dbReference type="VEuPathDB" id="FungiDB:ASPBRDRAFT_38395"/>
<organism evidence="3 4">
    <name type="scientific">Aspergillus brasiliensis (strain CBS 101740 / IMI 381727 / IBT 21946)</name>
    <dbReference type="NCBI Taxonomy" id="767769"/>
    <lineage>
        <taxon>Eukaryota</taxon>
        <taxon>Fungi</taxon>
        <taxon>Dikarya</taxon>
        <taxon>Ascomycota</taxon>
        <taxon>Pezizomycotina</taxon>
        <taxon>Eurotiomycetes</taxon>
        <taxon>Eurotiomycetidae</taxon>
        <taxon>Eurotiales</taxon>
        <taxon>Aspergillaceae</taxon>
        <taxon>Aspergillus</taxon>
        <taxon>Aspergillus subgen. Circumdati</taxon>
    </lineage>
</organism>
<dbReference type="OrthoDB" id="4508506at2759"/>
<dbReference type="GeneID" id="93576416"/>
<feature type="transmembrane region" description="Helical" evidence="2">
    <location>
        <begin position="112"/>
        <end position="133"/>
    </location>
</feature>
<reference evidence="4" key="1">
    <citation type="journal article" date="2017" name="Genome Biol.">
        <title>Comparative genomics reveals high biological diversity and specific adaptations in the industrially and medically important fungal genus Aspergillus.</title>
        <authorList>
            <person name="de Vries R.P."/>
            <person name="Riley R."/>
            <person name="Wiebenga A."/>
            <person name="Aguilar-Osorio G."/>
            <person name="Amillis S."/>
            <person name="Uchima C.A."/>
            <person name="Anderluh G."/>
            <person name="Asadollahi M."/>
            <person name="Askin M."/>
            <person name="Barry K."/>
            <person name="Battaglia E."/>
            <person name="Bayram O."/>
            <person name="Benocci T."/>
            <person name="Braus-Stromeyer S.A."/>
            <person name="Caldana C."/>
            <person name="Canovas D."/>
            <person name="Cerqueira G.C."/>
            <person name="Chen F."/>
            <person name="Chen W."/>
            <person name="Choi C."/>
            <person name="Clum A."/>
            <person name="Dos Santos R.A."/>
            <person name="Damasio A.R."/>
            <person name="Diallinas G."/>
            <person name="Emri T."/>
            <person name="Fekete E."/>
            <person name="Flipphi M."/>
            <person name="Freyberg S."/>
            <person name="Gallo A."/>
            <person name="Gournas C."/>
            <person name="Habgood R."/>
            <person name="Hainaut M."/>
            <person name="Harispe M.L."/>
            <person name="Henrissat B."/>
            <person name="Hilden K.S."/>
            <person name="Hope R."/>
            <person name="Hossain A."/>
            <person name="Karabika E."/>
            <person name="Karaffa L."/>
            <person name="Karanyi Z."/>
            <person name="Krasevec N."/>
            <person name="Kuo A."/>
            <person name="Kusch H."/>
            <person name="LaButti K."/>
            <person name="Lagendijk E.L."/>
            <person name="Lapidus A."/>
            <person name="Levasseur A."/>
            <person name="Lindquist E."/>
            <person name="Lipzen A."/>
            <person name="Logrieco A.F."/>
            <person name="MacCabe A."/>
            <person name="Maekelae M.R."/>
            <person name="Malavazi I."/>
            <person name="Melin P."/>
            <person name="Meyer V."/>
            <person name="Mielnichuk N."/>
            <person name="Miskei M."/>
            <person name="Molnar A.P."/>
            <person name="Mule G."/>
            <person name="Ngan C.Y."/>
            <person name="Orejas M."/>
            <person name="Orosz E."/>
            <person name="Ouedraogo J.P."/>
            <person name="Overkamp K.M."/>
            <person name="Park H.-S."/>
            <person name="Perrone G."/>
            <person name="Piumi F."/>
            <person name="Punt P.J."/>
            <person name="Ram A.F."/>
            <person name="Ramon A."/>
            <person name="Rauscher S."/>
            <person name="Record E."/>
            <person name="Riano-Pachon D.M."/>
            <person name="Robert V."/>
            <person name="Roehrig J."/>
            <person name="Ruller R."/>
            <person name="Salamov A."/>
            <person name="Salih N.S."/>
            <person name="Samson R.A."/>
            <person name="Sandor E."/>
            <person name="Sanguinetti M."/>
            <person name="Schuetze T."/>
            <person name="Sepcic K."/>
            <person name="Shelest E."/>
            <person name="Sherlock G."/>
            <person name="Sophianopoulou V."/>
            <person name="Squina F.M."/>
            <person name="Sun H."/>
            <person name="Susca A."/>
            <person name="Todd R.B."/>
            <person name="Tsang A."/>
            <person name="Unkles S.E."/>
            <person name="van de Wiele N."/>
            <person name="van Rossen-Uffink D."/>
            <person name="Oliveira J.V."/>
            <person name="Vesth T.C."/>
            <person name="Visser J."/>
            <person name="Yu J.-H."/>
            <person name="Zhou M."/>
            <person name="Andersen M.R."/>
            <person name="Archer D.B."/>
            <person name="Baker S.E."/>
            <person name="Benoit I."/>
            <person name="Brakhage A.A."/>
            <person name="Braus G.H."/>
            <person name="Fischer R."/>
            <person name="Frisvad J.C."/>
            <person name="Goldman G.H."/>
            <person name="Houbraken J."/>
            <person name="Oakley B."/>
            <person name="Pocsi I."/>
            <person name="Scazzocchio C."/>
            <person name="Seiboth B."/>
            <person name="vanKuyk P.A."/>
            <person name="Wortman J."/>
            <person name="Dyer P.S."/>
            <person name="Grigoriev I.V."/>
        </authorList>
    </citation>
    <scope>NUCLEOTIDE SEQUENCE [LARGE SCALE GENOMIC DNA]</scope>
    <source>
        <strain evidence="4">CBS 101740 / IMI 381727 / IBT 21946</strain>
    </source>
</reference>
<evidence type="ECO:0000313" key="3">
    <source>
        <dbReference type="EMBL" id="OJJ76032.1"/>
    </source>
</evidence>